<evidence type="ECO:0000313" key="2">
    <source>
        <dbReference type="EMBL" id="KAH0448028.1"/>
    </source>
</evidence>
<proteinExistence type="predicted"/>
<dbReference type="Proteomes" id="UP000775213">
    <property type="component" value="Unassembled WGS sequence"/>
</dbReference>
<reference evidence="2 3" key="1">
    <citation type="journal article" date="2021" name="Hortic Res">
        <title>Chromosome-scale assembly of the Dendrobium chrysotoxum genome enhances the understanding of orchid evolution.</title>
        <authorList>
            <person name="Zhang Y."/>
            <person name="Zhang G.Q."/>
            <person name="Zhang D."/>
            <person name="Liu X.D."/>
            <person name="Xu X.Y."/>
            <person name="Sun W.H."/>
            <person name="Yu X."/>
            <person name="Zhu X."/>
            <person name="Wang Z.W."/>
            <person name="Zhao X."/>
            <person name="Zhong W.Y."/>
            <person name="Chen H."/>
            <person name="Yin W.L."/>
            <person name="Huang T."/>
            <person name="Niu S.C."/>
            <person name="Liu Z.J."/>
        </authorList>
    </citation>
    <scope>NUCLEOTIDE SEQUENCE [LARGE SCALE GENOMIC DNA]</scope>
    <source>
        <strain evidence="2">Lindl</strain>
    </source>
</reference>
<protein>
    <submittedName>
        <fullName evidence="2">Uncharacterized protein</fullName>
    </submittedName>
</protein>
<gene>
    <name evidence="2" type="ORF">IEQ34_021828</name>
</gene>
<keyword evidence="1" id="KW-0732">Signal</keyword>
<feature type="chain" id="PRO_5043328042" evidence="1">
    <location>
        <begin position="20"/>
        <end position="68"/>
    </location>
</feature>
<feature type="signal peptide" evidence="1">
    <location>
        <begin position="1"/>
        <end position="19"/>
    </location>
</feature>
<name>A0AAV7FX71_DENCH</name>
<evidence type="ECO:0000256" key="1">
    <source>
        <dbReference type="SAM" id="SignalP"/>
    </source>
</evidence>
<accession>A0AAV7FX71</accession>
<dbReference type="EMBL" id="JAGFBR010000019">
    <property type="protein sequence ID" value="KAH0448028.1"/>
    <property type="molecule type" value="Genomic_DNA"/>
</dbReference>
<dbReference type="AlphaFoldDB" id="A0AAV7FX71"/>
<evidence type="ECO:0000313" key="3">
    <source>
        <dbReference type="Proteomes" id="UP000775213"/>
    </source>
</evidence>
<keyword evidence="3" id="KW-1185">Reference proteome</keyword>
<sequence>MSIIIGLIIFFRDHGVVLSLECFSRLGQLVIRSLVQRKTRGEVKRLTPSQFFDDSSSYSDGDEIESEL</sequence>
<organism evidence="2 3">
    <name type="scientific">Dendrobium chrysotoxum</name>
    <name type="common">Orchid</name>
    <dbReference type="NCBI Taxonomy" id="161865"/>
    <lineage>
        <taxon>Eukaryota</taxon>
        <taxon>Viridiplantae</taxon>
        <taxon>Streptophyta</taxon>
        <taxon>Embryophyta</taxon>
        <taxon>Tracheophyta</taxon>
        <taxon>Spermatophyta</taxon>
        <taxon>Magnoliopsida</taxon>
        <taxon>Liliopsida</taxon>
        <taxon>Asparagales</taxon>
        <taxon>Orchidaceae</taxon>
        <taxon>Epidendroideae</taxon>
        <taxon>Malaxideae</taxon>
        <taxon>Dendrobiinae</taxon>
        <taxon>Dendrobium</taxon>
    </lineage>
</organism>
<comment type="caution">
    <text evidence="2">The sequence shown here is derived from an EMBL/GenBank/DDBJ whole genome shotgun (WGS) entry which is preliminary data.</text>
</comment>